<accession>A0AAV7Q9B5</accession>
<gene>
    <name evidence="1" type="ORF">NDU88_002428</name>
</gene>
<dbReference type="EMBL" id="JANPWB010000010">
    <property type="protein sequence ID" value="KAJ1136001.1"/>
    <property type="molecule type" value="Genomic_DNA"/>
</dbReference>
<dbReference type="AlphaFoldDB" id="A0AAV7Q9B5"/>
<proteinExistence type="predicted"/>
<organism evidence="1 2">
    <name type="scientific">Pleurodeles waltl</name>
    <name type="common">Iberian ribbed newt</name>
    <dbReference type="NCBI Taxonomy" id="8319"/>
    <lineage>
        <taxon>Eukaryota</taxon>
        <taxon>Metazoa</taxon>
        <taxon>Chordata</taxon>
        <taxon>Craniata</taxon>
        <taxon>Vertebrata</taxon>
        <taxon>Euteleostomi</taxon>
        <taxon>Amphibia</taxon>
        <taxon>Batrachia</taxon>
        <taxon>Caudata</taxon>
        <taxon>Salamandroidea</taxon>
        <taxon>Salamandridae</taxon>
        <taxon>Pleurodelinae</taxon>
        <taxon>Pleurodeles</taxon>
    </lineage>
</organism>
<reference evidence="1" key="1">
    <citation type="journal article" date="2022" name="bioRxiv">
        <title>Sequencing and chromosome-scale assembly of the giantPleurodeles waltlgenome.</title>
        <authorList>
            <person name="Brown T."/>
            <person name="Elewa A."/>
            <person name="Iarovenko S."/>
            <person name="Subramanian E."/>
            <person name="Araus A.J."/>
            <person name="Petzold A."/>
            <person name="Susuki M."/>
            <person name="Suzuki K.-i.T."/>
            <person name="Hayashi T."/>
            <person name="Toyoda A."/>
            <person name="Oliveira C."/>
            <person name="Osipova E."/>
            <person name="Leigh N.D."/>
            <person name="Simon A."/>
            <person name="Yun M.H."/>
        </authorList>
    </citation>
    <scope>NUCLEOTIDE SEQUENCE</scope>
    <source>
        <strain evidence="1">20211129_DDA</strain>
        <tissue evidence="1">Liver</tissue>
    </source>
</reference>
<dbReference type="Proteomes" id="UP001066276">
    <property type="component" value="Chromosome 6"/>
</dbReference>
<name>A0AAV7Q9B5_PLEWA</name>
<sequence>MVSPLGVVPKKTQGEFRLIHHLSWPEGGSVNDFIAQENSAVQFASLDIAMALIRQVGVGALLAKCDVTFAVRLLLIGAALEAARLGLSVDEVRLLGCVAGPVMVAFPVWIVEHSFVKWAAKYAEKRP</sequence>
<evidence type="ECO:0000313" key="2">
    <source>
        <dbReference type="Proteomes" id="UP001066276"/>
    </source>
</evidence>
<keyword evidence="2" id="KW-1185">Reference proteome</keyword>
<comment type="caution">
    <text evidence="1">The sequence shown here is derived from an EMBL/GenBank/DDBJ whole genome shotgun (WGS) entry which is preliminary data.</text>
</comment>
<protein>
    <submittedName>
        <fullName evidence="1">Uncharacterized protein</fullName>
    </submittedName>
</protein>
<evidence type="ECO:0000313" key="1">
    <source>
        <dbReference type="EMBL" id="KAJ1136001.1"/>
    </source>
</evidence>